<dbReference type="InterPro" id="IPR050491">
    <property type="entry name" value="AmpC-like"/>
</dbReference>
<gene>
    <name evidence="3" type="ORF">G7Y82_18270</name>
</gene>
<dbReference type="Pfam" id="PF00144">
    <property type="entry name" value="Beta-lactamase"/>
    <property type="match status" value="1"/>
</dbReference>
<feature type="signal peptide" evidence="1">
    <location>
        <begin position="1"/>
        <end position="19"/>
    </location>
</feature>
<organism evidence="3 4">
    <name type="scientific">Solimonas marina</name>
    <dbReference type="NCBI Taxonomy" id="2714601"/>
    <lineage>
        <taxon>Bacteria</taxon>
        <taxon>Pseudomonadati</taxon>
        <taxon>Pseudomonadota</taxon>
        <taxon>Gammaproteobacteria</taxon>
        <taxon>Nevskiales</taxon>
        <taxon>Nevskiaceae</taxon>
        <taxon>Solimonas</taxon>
    </lineage>
</organism>
<evidence type="ECO:0000259" key="2">
    <source>
        <dbReference type="Pfam" id="PF00144"/>
    </source>
</evidence>
<sequence>MLKPLFASMTLAVASITAAAERPSDVATPNTAASTVFHEWLSAFNSGQRSAIQTFYATRLDDPDPAFQYENAEDTCGFDVVRIEAQTPRSLRVLLAEKCFPALQSLDLELGAPGTQKLKTFELRPYQLPPQRVIAALSSIADRLAQRDQFAGTLMIAHGSAAPWTRSWGDIDGDAKQPITADTPMFLASAGKMFTAVAVLQLVNAGKIDLDAPFGRYLTNYPNREMAKATIRQLLEHRGGTGDIGILGRDDGANRQWVRSIDDIIKLNGARGPDFPPGSKAEYSNYGFILLGAVIEKVTGQRYDDYIAEHIFKPAGMSRAGFPDLDHLQGVALGKTTFYGATPTMVSNRDVLPWRGASAGGGVASANDMRKFFDALRAGKLLPAKLLKLATTAGDTPWYGLGFVVNSGKHASWGHGGNSYGMDVATHYYPGIDTTFICLGTRDQVCNRLIYAWYFRVFGVTE</sequence>
<dbReference type="EMBL" id="JAAVXB010000013">
    <property type="protein sequence ID" value="NKF24262.1"/>
    <property type="molecule type" value="Genomic_DNA"/>
</dbReference>
<dbReference type="PANTHER" id="PTHR46825">
    <property type="entry name" value="D-ALANYL-D-ALANINE-CARBOXYPEPTIDASE/ENDOPEPTIDASE AMPH"/>
    <property type="match status" value="1"/>
</dbReference>
<dbReference type="SUPFAM" id="SSF56601">
    <property type="entry name" value="beta-lactamase/transpeptidase-like"/>
    <property type="match status" value="1"/>
</dbReference>
<dbReference type="Gene3D" id="3.40.710.10">
    <property type="entry name" value="DD-peptidase/beta-lactamase superfamily"/>
    <property type="match status" value="1"/>
</dbReference>
<dbReference type="Proteomes" id="UP000653472">
    <property type="component" value="Unassembled WGS sequence"/>
</dbReference>
<evidence type="ECO:0000313" key="3">
    <source>
        <dbReference type="EMBL" id="NKF24262.1"/>
    </source>
</evidence>
<dbReference type="InterPro" id="IPR001466">
    <property type="entry name" value="Beta-lactam-related"/>
</dbReference>
<dbReference type="InterPro" id="IPR012338">
    <property type="entry name" value="Beta-lactam/transpept-like"/>
</dbReference>
<keyword evidence="4" id="KW-1185">Reference proteome</keyword>
<evidence type="ECO:0000313" key="4">
    <source>
        <dbReference type="Proteomes" id="UP000653472"/>
    </source>
</evidence>
<evidence type="ECO:0000256" key="1">
    <source>
        <dbReference type="SAM" id="SignalP"/>
    </source>
</evidence>
<dbReference type="PANTHER" id="PTHR46825:SF9">
    <property type="entry name" value="BETA-LACTAMASE-RELATED DOMAIN-CONTAINING PROTEIN"/>
    <property type="match status" value="1"/>
</dbReference>
<feature type="chain" id="PRO_5036902602" evidence="1">
    <location>
        <begin position="20"/>
        <end position="462"/>
    </location>
</feature>
<reference evidence="3" key="1">
    <citation type="submission" date="2020-03" db="EMBL/GenBank/DDBJ databases">
        <title>Solimonas marina sp. nov., isolated from deep seawater of the Pacific Ocean.</title>
        <authorList>
            <person name="Liu X."/>
            <person name="Lai Q."/>
            <person name="Sun F."/>
            <person name="Gai Y."/>
            <person name="Li G."/>
            <person name="Shao Z."/>
        </authorList>
    </citation>
    <scope>NUCLEOTIDE SEQUENCE</scope>
    <source>
        <strain evidence="3">C16B3</strain>
    </source>
</reference>
<comment type="caution">
    <text evidence="3">The sequence shown here is derived from an EMBL/GenBank/DDBJ whole genome shotgun (WGS) entry which is preliminary data.</text>
</comment>
<dbReference type="RefSeq" id="WP_168149587.1">
    <property type="nucleotide sequence ID" value="NZ_JAAVXB010000013.1"/>
</dbReference>
<name>A0A970B6B1_9GAMM</name>
<protein>
    <submittedName>
        <fullName evidence="3">Beta-lactamase family protein</fullName>
    </submittedName>
</protein>
<accession>A0A970B6B1</accession>
<feature type="domain" description="Beta-lactamase-related" evidence="2">
    <location>
        <begin position="146"/>
        <end position="442"/>
    </location>
</feature>
<keyword evidence="1" id="KW-0732">Signal</keyword>
<proteinExistence type="predicted"/>
<dbReference type="AlphaFoldDB" id="A0A970B6B1"/>